<dbReference type="SUPFAM" id="SSF52540">
    <property type="entry name" value="P-loop containing nucleoside triphosphate hydrolases"/>
    <property type="match status" value="1"/>
</dbReference>
<dbReference type="InterPro" id="IPR011545">
    <property type="entry name" value="DEAD/DEAH_box_helicase_dom"/>
</dbReference>
<feature type="compositionally biased region" description="Basic and acidic residues" evidence="9">
    <location>
        <begin position="50"/>
        <end position="62"/>
    </location>
</feature>
<accession>A0A1W5RWT0</accession>
<dbReference type="EMBL" id="KX216834">
    <property type="protein sequence ID" value="AQX83039.1"/>
    <property type="molecule type" value="mRNA"/>
</dbReference>
<sequence>MQNSIKNDEPSLEQKVSCVFTGQGYIVCNGHTGDRTYIPPHRRQSGSSPTREDNNQDFESRYHSSSFSDSNSHSYGRNNSYSGSSRSYDRRRSDGYGGGFPRRGNSSKSLVNILHDRTIFDNYIQIEFQKSQSVVAYSQHDTRFRSPHEIEEDWLAVKSRDLNYERLFGKATTGIHFAKYEDIPIKITGSDPPTQIDQVTIQNINLIILLFTCCITLAQYQKPTPIQKAAIPTVLTRRDLMACAETGSGKTAAFLIPIIHSLIEGGPPSYPEVICCLMQIIQFNRYRAPPMMCFPMALILAPTRELAIQIFEEAKKFSYRTPIVPAVVYGGAEYFPQQCELRKKPNLVVATPGRLIDFVTSNQLGLDLIKYLVLDEADRMLDMGFEPQIRIIVEQNFMPQPGERNTLMFSATFPKDIQRLAQDFLKNYIFISIGKIGSTSENITQKLLWVNEKEKIDCLMELLGAMGEKHLTLVFAETKRNVNDLGRFLHQRGYPVTTIHGDKAQPEREHALLMFRSGTYPILVATAVAARGLDIPNVRHVINFDLPSDYDEYVHRIGRTGRVGNLGLATSFFNEKNVNICVNLYHLLVETKQEVPMWLPDLAYQHQQIKHESKRHKVVKANNYFLSQRGGYRSQNQFFFTSSGVDFRNAKEFEATQAHTGGYGAPSPSKIVSQTVGGYQAPRRSSSSRDSSVPRKSSYPSKYSQPPQLYNSQRSDSYVSNAGNDSSEWWD</sequence>
<comment type="catalytic activity">
    <reaction evidence="7">
        <text>ATP + H2O = ADP + phosphate + H(+)</text>
        <dbReference type="Rhea" id="RHEA:13065"/>
        <dbReference type="ChEBI" id="CHEBI:15377"/>
        <dbReference type="ChEBI" id="CHEBI:15378"/>
        <dbReference type="ChEBI" id="CHEBI:30616"/>
        <dbReference type="ChEBI" id="CHEBI:43474"/>
        <dbReference type="ChEBI" id="CHEBI:456216"/>
        <dbReference type="EC" id="3.6.4.13"/>
    </reaction>
</comment>
<dbReference type="InterPro" id="IPR044763">
    <property type="entry name" value="Ded1/Dbp1_DEADc"/>
</dbReference>
<dbReference type="CDD" id="cd17967">
    <property type="entry name" value="DEADc_DDX3_DDX4"/>
    <property type="match status" value="1"/>
</dbReference>
<evidence type="ECO:0000259" key="11">
    <source>
        <dbReference type="PROSITE" id="PS51194"/>
    </source>
</evidence>
<dbReference type="InterPro" id="IPR000629">
    <property type="entry name" value="RNA-helicase_DEAD-box_CS"/>
</dbReference>
<dbReference type="InterPro" id="IPR027417">
    <property type="entry name" value="P-loop_NTPase"/>
</dbReference>
<evidence type="ECO:0000256" key="2">
    <source>
        <dbReference type="ARBA" id="ARBA00022741"/>
    </source>
</evidence>
<protein>
    <recommendedName>
        <fullName evidence="1">RNA helicase</fullName>
        <ecNumber evidence="1">3.6.4.13</ecNumber>
    </recommendedName>
</protein>
<keyword evidence="5 8" id="KW-0067">ATP-binding</keyword>
<dbReference type="PROSITE" id="PS00039">
    <property type="entry name" value="DEAD_ATP_HELICASE"/>
    <property type="match status" value="1"/>
</dbReference>
<dbReference type="AlphaFoldDB" id="A0A1W5RWT0"/>
<feature type="compositionally biased region" description="Polar residues" evidence="9">
    <location>
        <begin position="709"/>
        <end position="731"/>
    </location>
</feature>
<dbReference type="FunFam" id="3.40.50.300:FF:000397">
    <property type="entry name" value="Probable ATP-dependent RNA helicase DDX4"/>
    <property type="match status" value="1"/>
</dbReference>
<dbReference type="PROSITE" id="PS51194">
    <property type="entry name" value="HELICASE_CTER"/>
    <property type="match status" value="1"/>
</dbReference>
<dbReference type="InterPro" id="IPR001650">
    <property type="entry name" value="Helicase_C-like"/>
</dbReference>
<feature type="region of interest" description="Disordered" evidence="9">
    <location>
        <begin position="658"/>
        <end position="731"/>
    </location>
</feature>
<reference evidence="12" key="1">
    <citation type="submission" date="2016-05" db="EMBL/GenBank/DDBJ databases">
        <title>The stepping stone for understanding somatic and germ lines origins.</title>
        <authorList>
            <person name="Fierro-Constain L."/>
            <person name="Schenkelaars Q."/>
            <person name="Gazave E."/>
            <person name="Haguenauer A."/>
            <person name="Ereskovsky A."/>
            <person name="Borchiellini C."/>
        </authorList>
    </citation>
    <scope>NUCLEOTIDE SEQUENCE</scope>
</reference>
<feature type="compositionally biased region" description="Low complexity" evidence="9">
    <location>
        <begin position="63"/>
        <end position="86"/>
    </location>
</feature>
<dbReference type="Pfam" id="PF00270">
    <property type="entry name" value="DEAD"/>
    <property type="match status" value="1"/>
</dbReference>
<keyword evidence="4 8" id="KW-0347">Helicase</keyword>
<feature type="domain" description="Helicase ATP-binding" evidence="10">
    <location>
        <begin position="231"/>
        <end position="431"/>
    </location>
</feature>
<dbReference type="GO" id="GO:0003723">
    <property type="term" value="F:RNA binding"/>
    <property type="evidence" value="ECO:0007669"/>
    <property type="project" value="UniProtKB-KW"/>
</dbReference>
<keyword evidence="6" id="KW-0694">RNA-binding</keyword>
<dbReference type="GO" id="GO:0003724">
    <property type="term" value="F:RNA helicase activity"/>
    <property type="evidence" value="ECO:0007669"/>
    <property type="project" value="UniProtKB-EC"/>
</dbReference>
<evidence type="ECO:0000256" key="5">
    <source>
        <dbReference type="ARBA" id="ARBA00022840"/>
    </source>
</evidence>
<evidence type="ECO:0000256" key="7">
    <source>
        <dbReference type="ARBA" id="ARBA00047984"/>
    </source>
</evidence>
<comment type="similarity">
    <text evidence="8">Belongs to the DEAD box helicase family.</text>
</comment>
<proteinExistence type="evidence at transcript level"/>
<evidence type="ECO:0000256" key="4">
    <source>
        <dbReference type="ARBA" id="ARBA00022806"/>
    </source>
</evidence>
<evidence type="ECO:0000259" key="10">
    <source>
        <dbReference type="PROSITE" id="PS51192"/>
    </source>
</evidence>
<dbReference type="SMART" id="SM00487">
    <property type="entry name" value="DEXDc"/>
    <property type="match status" value="1"/>
</dbReference>
<dbReference type="Pfam" id="PF00271">
    <property type="entry name" value="Helicase_C"/>
    <property type="match status" value="1"/>
</dbReference>
<dbReference type="SMART" id="SM00490">
    <property type="entry name" value="HELICc"/>
    <property type="match status" value="1"/>
</dbReference>
<dbReference type="GO" id="GO:0005524">
    <property type="term" value="F:ATP binding"/>
    <property type="evidence" value="ECO:0007669"/>
    <property type="project" value="UniProtKB-KW"/>
</dbReference>
<dbReference type="CDD" id="cd18787">
    <property type="entry name" value="SF2_C_DEAD"/>
    <property type="match status" value="1"/>
</dbReference>
<evidence type="ECO:0000256" key="1">
    <source>
        <dbReference type="ARBA" id="ARBA00012552"/>
    </source>
</evidence>
<feature type="compositionally biased region" description="Low complexity" evidence="9">
    <location>
        <begin position="683"/>
        <end position="708"/>
    </location>
</feature>
<keyword evidence="2 8" id="KW-0547">Nucleotide-binding</keyword>
<name>A0A1W5RWT0_9METZ</name>
<evidence type="ECO:0000256" key="3">
    <source>
        <dbReference type="ARBA" id="ARBA00022801"/>
    </source>
</evidence>
<feature type="region of interest" description="Disordered" evidence="9">
    <location>
        <begin position="30"/>
        <end position="102"/>
    </location>
</feature>
<dbReference type="PANTHER" id="PTHR47958">
    <property type="entry name" value="ATP-DEPENDENT RNA HELICASE DBP3"/>
    <property type="match status" value="1"/>
</dbReference>
<evidence type="ECO:0000256" key="9">
    <source>
        <dbReference type="SAM" id="MobiDB-lite"/>
    </source>
</evidence>
<keyword evidence="3 8" id="KW-0378">Hydrolase</keyword>
<evidence type="ECO:0000256" key="6">
    <source>
        <dbReference type="ARBA" id="ARBA00022884"/>
    </source>
</evidence>
<evidence type="ECO:0000313" key="12">
    <source>
        <dbReference type="EMBL" id="AQX83039.1"/>
    </source>
</evidence>
<organism evidence="12">
    <name type="scientific">Oopsacas minuta</name>
    <dbReference type="NCBI Taxonomy" id="111878"/>
    <lineage>
        <taxon>Eukaryota</taxon>
        <taxon>Metazoa</taxon>
        <taxon>Porifera</taxon>
        <taxon>Hexactinellida</taxon>
        <taxon>Hexasterophora</taxon>
        <taxon>Lyssacinosida</taxon>
        <taxon>Leucopsacidae</taxon>
        <taxon>Oopsacas</taxon>
    </lineage>
</organism>
<feature type="domain" description="Helicase C-terminal" evidence="11">
    <location>
        <begin position="442"/>
        <end position="603"/>
    </location>
</feature>
<dbReference type="EC" id="3.6.4.13" evidence="1"/>
<dbReference type="FunFam" id="3.40.50.300:FF:000008">
    <property type="entry name" value="ATP-dependent RNA helicase RhlB"/>
    <property type="match status" value="1"/>
</dbReference>
<dbReference type="InterPro" id="IPR014001">
    <property type="entry name" value="Helicase_ATP-bd"/>
</dbReference>
<dbReference type="PROSITE" id="PS51192">
    <property type="entry name" value="HELICASE_ATP_BIND_1"/>
    <property type="match status" value="1"/>
</dbReference>
<dbReference type="GO" id="GO:0016787">
    <property type="term" value="F:hydrolase activity"/>
    <property type="evidence" value="ECO:0007669"/>
    <property type="project" value="UniProtKB-KW"/>
</dbReference>
<evidence type="ECO:0000256" key="8">
    <source>
        <dbReference type="RuleBase" id="RU000492"/>
    </source>
</evidence>
<dbReference type="Gene3D" id="3.40.50.300">
    <property type="entry name" value="P-loop containing nucleotide triphosphate hydrolases"/>
    <property type="match status" value="2"/>
</dbReference>